<dbReference type="AlphaFoldDB" id="A0A822YK38"/>
<gene>
    <name evidence="7" type="ORF">HUJ06_011713</name>
</gene>
<accession>A0A822YK38</accession>
<dbReference type="GO" id="GO:0009734">
    <property type="term" value="P:auxin-activated signaling pathway"/>
    <property type="evidence" value="ECO:0007669"/>
    <property type="project" value="InterPro"/>
</dbReference>
<evidence type="ECO:0000256" key="4">
    <source>
        <dbReference type="ARBA" id="ARBA00022989"/>
    </source>
</evidence>
<comment type="similarity">
    <text evidence="2">Belongs to the tetraspanin (TM4SF) family.</text>
</comment>
<dbReference type="InterPro" id="IPR018499">
    <property type="entry name" value="Tetraspanin/Peripherin"/>
</dbReference>
<evidence type="ECO:0000256" key="3">
    <source>
        <dbReference type="ARBA" id="ARBA00022692"/>
    </source>
</evidence>
<comment type="subcellular location">
    <subcellularLocation>
        <location evidence="1">Membrane</location>
        <topology evidence="1">Multi-pass membrane protein</topology>
    </subcellularLocation>
</comment>
<keyword evidence="5 6" id="KW-0472">Membrane</keyword>
<dbReference type="EMBL" id="DUZY01000003">
    <property type="protein sequence ID" value="DAD32862.1"/>
    <property type="molecule type" value="Genomic_DNA"/>
</dbReference>
<dbReference type="GO" id="GO:0016020">
    <property type="term" value="C:membrane"/>
    <property type="evidence" value="ECO:0007669"/>
    <property type="project" value="UniProtKB-SubCell"/>
</dbReference>
<dbReference type="Proteomes" id="UP000607653">
    <property type="component" value="Unassembled WGS sequence"/>
</dbReference>
<evidence type="ECO:0000313" key="7">
    <source>
        <dbReference type="EMBL" id="DAD32862.1"/>
    </source>
</evidence>
<evidence type="ECO:0000256" key="2">
    <source>
        <dbReference type="ARBA" id="ARBA00006840"/>
    </source>
</evidence>
<keyword evidence="3 6" id="KW-0812">Transmembrane</keyword>
<evidence type="ECO:0000313" key="8">
    <source>
        <dbReference type="Proteomes" id="UP000607653"/>
    </source>
</evidence>
<keyword evidence="8" id="KW-1185">Reference proteome</keyword>
<protein>
    <submittedName>
        <fullName evidence="7">Uncharacterized protein</fullName>
    </submittedName>
</protein>
<reference evidence="7 8" key="1">
    <citation type="journal article" date="2020" name="Mol. Biol. Evol.">
        <title>Distinct Expression and Methylation Patterns for Genes with Different Fates following a Single Whole-Genome Duplication in Flowering Plants.</title>
        <authorList>
            <person name="Shi T."/>
            <person name="Rahmani R.S."/>
            <person name="Gugger P.F."/>
            <person name="Wang M."/>
            <person name="Li H."/>
            <person name="Zhang Y."/>
            <person name="Li Z."/>
            <person name="Wang Q."/>
            <person name="Van de Peer Y."/>
            <person name="Marchal K."/>
            <person name="Chen J."/>
        </authorList>
    </citation>
    <scope>NUCLEOTIDE SEQUENCE [LARGE SCALE GENOMIC DNA]</scope>
    <source>
        <tissue evidence="7">Leaf</tissue>
    </source>
</reference>
<evidence type="ECO:0000256" key="6">
    <source>
        <dbReference type="SAM" id="Phobius"/>
    </source>
</evidence>
<dbReference type="Pfam" id="PF00335">
    <property type="entry name" value="Tetraspanin"/>
    <property type="match status" value="1"/>
</dbReference>
<feature type="transmembrane region" description="Helical" evidence="6">
    <location>
        <begin position="43"/>
        <end position="76"/>
    </location>
</feature>
<comment type="caution">
    <text evidence="7">The sequence shown here is derived from an EMBL/GenBank/DDBJ whole genome shotgun (WGS) entry which is preliminary data.</text>
</comment>
<sequence length="210" mass="24010">MAVSNNIIAILNFLALLYSIPIIGAGIWLASKSDNECIHYFRWLVILIGILILLVSLVGFIFCIAILIMLLLTLLVLTFVVTRLDRSYVVPDRGYKEYRLKGFSSWLCNHVTHSTNWGKIRTCLTNSNVCSKLSQDYITMDQFFIAHISPFLVNLGDSMFDGCVYILNLQSAICYQRSLTSSGDLLPVVMNLQFIYIFMRFLHEILCRFN</sequence>
<keyword evidence="4 6" id="KW-1133">Transmembrane helix</keyword>
<feature type="transmembrane region" description="Helical" evidence="6">
    <location>
        <begin position="6"/>
        <end position="31"/>
    </location>
</feature>
<dbReference type="PANTHER" id="PTHR32191">
    <property type="entry name" value="TETRASPANIN-8-RELATED"/>
    <property type="match status" value="1"/>
</dbReference>
<name>A0A822YK38_NELNU</name>
<evidence type="ECO:0000256" key="5">
    <source>
        <dbReference type="ARBA" id="ARBA00023136"/>
    </source>
</evidence>
<dbReference type="InterPro" id="IPR044991">
    <property type="entry name" value="TET_plant"/>
</dbReference>
<organism evidence="7 8">
    <name type="scientific">Nelumbo nucifera</name>
    <name type="common">Sacred lotus</name>
    <dbReference type="NCBI Taxonomy" id="4432"/>
    <lineage>
        <taxon>Eukaryota</taxon>
        <taxon>Viridiplantae</taxon>
        <taxon>Streptophyta</taxon>
        <taxon>Embryophyta</taxon>
        <taxon>Tracheophyta</taxon>
        <taxon>Spermatophyta</taxon>
        <taxon>Magnoliopsida</taxon>
        <taxon>Proteales</taxon>
        <taxon>Nelumbonaceae</taxon>
        <taxon>Nelumbo</taxon>
    </lineage>
</organism>
<evidence type="ECO:0000256" key="1">
    <source>
        <dbReference type="ARBA" id="ARBA00004141"/>
    </source>
</evidence>
<proteinExistence type="inferred from homology"/>